<keyword evidence="5" id="KW-0804">Transcription</keyword>
<keyword evidence="3" id="KW-0805">Transcription regulation</keyword>
<protein>
    <submittedName>
        <fullName evidence="8">Two-component system response regulator</fullName>
    </submittedName>
</protein>
<organism evidence="8 9">
    <name type="scientific">Phaeobacter piscinae</name>
    <dbReference type="NCBI Taxonomy" id="1580596"/>
    <lineage>
        <taxon>Bacteria</taxon>
        <taxon>Pseudomonadati</taxon>
        <taxon>Pseudomonadota</taxon>
        <taxon>Alphaproteobacteria</taxon>
        <taxon>Rhodobacterales</taxon>
        <taxon>Roseobacteraceae</taxon>
        <taxon>Phaeobacter</taxon>
    </lineage>
</organism>
<evidence type="ECO:0000313" key="8">
    <source>
        <dbReference type="EMBL" id="ATG43143.1"/>
    </source>
</evidence>
<evidence type="ECO:0000313" key="9">
    <source>
        <dbReference type="Proteomes" id="UP000218606"/>
    </source>
</evidence>
<dbReference type="SMART" id="SM00448">
    <property type="entry name" value="REC"/>
    <property type="match status" value="1"/>
</dbReference>
<feature type="modified residue" description="4-aspartylphosphate" evidence="6">
    <location>
        <position position="53"/>
    </location>
</feature>
<dbReference type="Proteomes" id="UP000218606">
    <property type="component" value="Chromosome"/>
</dbReference>
<evidence type="ECO:0000256" key="3">
    <source>
        <dbReference type="ARBA" id="ARBA00023015"/>
    </source>
</evidence>
<gene>
    <name evidence="8" type="ORF">PhaeoP13_01195</name>
</gene>
<keyword evidence="2" id="KW-0902">Two-component regulatory system</keyword>
<dbReference type="RefSeq" id="WP_096871119.1">
    <property type="nucleotide sequence ID" value="NZ_CP010715.1"/>
</dbReference>
<dbReference type="EMBL" id="CP010767">
    <property type="protein sequence ID" value="ATG43143.1"/>
    <property type="molecule type" value="Genomic_DNA"/>
</dbReference>
<dbReference type="CDD" id="cd17574">
    <property type="entry name" value="REC_OmpR"/>
    <property type="match status" value="1"/>
</dbReference>
<evidence type="ECO:0000259" key="7">
    <source>
        <dbReference type="PROSITE" id="PS50110"/>
    </source>
</evidence>
<dbReference type="Pfam" id="PF00072">
    <property type="entry name" value="Response_reg"/>
    <property type="match status" value="1"/>
</dbReference>
<dbReference type="PANTHER" id="PTHR44591:SF3">
    <property type="entry name" value="RESPONSE REGULATORY DOMAIN-CONTAINING PROTEIN"/>
    <property type="match status" value="1"/>
</dbReference>
<keyword evidence="1 6" id="KW-0597">Phosphoprotein</keyword>
<evidence type="ECO:0000256" key="2">
    <source>
        <dbReference type="ARBA" id="ARBA00023012"/>
    </source>
</evidence>
<dbReference type="AlphaFoldDB" id="A0AAN1LA30"/>
<dbReference type="InterPro" id="IPR050595">
    <property type="entry name" value="Bact_response_regulator"/>
</dbReference>
<dbReference type="FunFam" id="3.40.50.2300:FF:000001">
    <property type="entry name" value="DNA-binding response regulator PhoB"/>
    <property type="match status" value="1"/>
</dbReference>
<dbReference type="Gene3D" id="3.40.50.2300">
    <property type="match status" value="1"/>
</dbReference>
<evidence type="ECO:0000256" key="1">
    <source>
        <dbReference type="ARBA" id="ARBA00022553"/>
    </source>
</evidence>
<evidence type="ECO:0000256" key="6">
    <source>
        <dbReference type="PROSITE-ProRule" id="PRU00169"/>
    </source>
</evidence>
<dbReference type="GO" id="GO:0003677">
    <property type="term" value="F:DNA binding"/>
    <property type="evidence" value="ECO:0007669"/>
    <property type="project" value="UniProtKB-KW"/>
</dbReference>
<keyword evidence="4" id="KW-0238">DNA-binding</keyword>
<dbReference type="PROSITE" id="PS50110">
    <property type="entry name" value="RESPONSE_REGULATORY"/>
    <property type="match status" value="1"/>
</dbReference>
<feature type="domain" description="Response regulatory" evidence="7">
    <location>
        <begin position="4"/>
        <end position="120"/>
    </location>
</feature>
<dbReference type="PANTHER" id="PTHR44591">
    <property type="entry name" value="STRESS RESPONSE REGULATOR PROTEIN 1"/>
    <property type="match status" value="1"/>
</dbReference>
<evidence type="ECO:0000256" key="5">
    <source>
        <dbReference type="ARBA" id="ARBA00023163"/>
    </source>
</evidence>
<accession>A0AAN1LA30</accession>
<name>A0AAN1LA30_9RHOB</name>
<dbReference type="GO" id="GO:0000160">
    <property type="term" value="P:phosphorelay signal transduction system"/>
    <property type="evidence" value="ECO:0007669"/>
    <property type="project" value="UniProtKB-KW"/>
</dbReference>
<reference evidence="8 9" key="1">
    <citation type="journal article" date="2017" name="Front. Microbiol.">
        <title>Phaeobacter piscinae sp. nov., a species of the Roseobacter group and potential aquaculture probiont.</title>
        <authorList>
            <person name="Sonnenschein E.C."/>
            <person name="Phippen C.B.W."/>
            <person name="Nielsen K.F."/>
            <person name="Mateiu R.V."/>
            <person name="Melchiorsen J."/>
            <person name="Gram L."/>
            <person name="Overmann J."/>
            <person name="Freese H.M."/>
        </authorList>
    </citation>
    <scope>NUCLEOTIDE SEQUENCE [LARGE SCALE GENOMIC DNA]</scope>
    <source>
        <strain evidence="8 9">P13</strain>
    </source>
</reference>
<proteinExistence type="predicted"/>
<sequence length="147" mass="15980">MGRHVVLVEDEPNITEAIRFLLTRDGWQVDSHADGRDAVEVICTAKPDLVILDLMLPGKSGLEIIRELRDSGQLPGLPVLMLTARGQLRDREMAEQAGVTRFMTKPFSNNEVLTAVRDLHAQAAQNRAGVSEAGAAVADLAEQARQG</sequence>
<dbReference type="InterPro" id="IPR001789">
    <property type="entry name" value="Sig_transdc_resp-reg_receiver"/>
</dbReference>
<dbReference type="InterPro" id="IPR011006">
    <property type="entry name" value="CheY-like_superfamily"/>
</dbReference>
<evidence type="ECO:0000256" key="4">
    <source>
        <dbReference type="ARBA" id="ARBA00023125"/>
    </source>
</evidence>
<dbReference type="SUPFAM" id="SSF52172">
    <property type="entry name" value="CheY-like"/>
    <property type="match status" value="1"/>
</dbReference>